<comment type="caution">
    <text evidence="1">The sequence shown here is derived from an EMBL/GenBank/DDBJ whole genome shotgun (WGS) entry which is preliminary data.</text>
</comment>
<protein>
    <submittedName>
        <fullName evidence="1">10394_t:CDS:1</fullName>
    </submittedName>
</protein>
<dbReference type="AlphaFoldDB" id="A0A9N9FA15"/>
<organism evidence="1 2">
    <name type="scientific">Funneliformis mosseae</name>
    <name type="common">Endomycorrhizal fungus</name>
    <name type="synonym">Glomus mosseae</name>
    <dbReference type="NCBI Taxonomy" id="27381"/>
    <lineage>
        <taxon>Eukaryota</taxon>
        <taxon>Fungi</taxon>
        <taxon>Fungi incertae sedis</taxon>
        <taxon>Mucoromycota</taxon>
        <taxon>Glomeromycotina</taxon>
        <taxon>Glomeromycetes</taxon>
        <taxon>Glomerales</taxon>
        <taxon>Glomeraceae</taxon>
        <taxon>Funneliformis</taxon>
    </lineage>
</organism>
<proteinExistence type="predicted"/>
<dbReference type="EMBL" id="CAJVPP010000889">
    <property type="protein sequence ID" value="CAG8519703.1"/>
    <property type="molecule type" value="Genomic_DNA"/>
</dbReference>
<accession>A0A9N9FA15</accession>
<name>A0A9N9FA15_FUNMO</name>
<evidence type="ECO:0000313" key="2">
    <source>
        <dbReference type="Proteomes" id="UP000789375"/>
    </source>
</evidence>
<keyword evidence="2" id="KW-1185">Reference proteome</keyword>
<evidence type="ECO:0000313" key="1">
    <source>
        <dbReference type="EMBL" id="CAG8519703.1"/>
    </source>
</evidence>
<dbReference type="Proteomes" id="UP000789375">
    <property type="component" value="Unassembled WGS sequence"/>
</dbReference>
<gene>
    <name evidence="1" type="ORF">FMOSSE_LOCUS4967</name>
</gene>
<sequence>MKTSIEIVTELVIHETNESTIPYFEPSGVKGDQRFDKSSVVDSR</sequence>
<reference evidence="1" key="1">
    <citation type="submission" date="2021-06" db="EMBL/GenBank/DDBJ databases">
        <authorList>
            <person name="Kallberg Y."/>
            <person name="Tangrot J."/>
            <person name="Rosling A."/>
        </authorList>
    </citation>
    <scope>NUCLEOTIDE SEQUENCE</scope>
    <source>
        <strain evidence="1">87-6 pot B 2015</strain>
    </source>
</reference>